<protein>
    <submittedName>
        <fullName evidence="2">Uncharacterized protein</fullName>
    </submittedName>
</protein>
<sequence length="74" mass="8212">MMRIVPLFLGLGWLLFGLAWVRNHRGLADRLLASPINLMPGDERSVWAFRMVGRGCVALGGFATVFGVMFLVFS</sequence>
<dbReference type="EMBL" id="VAWE01000001">
    <property type="protein sequence ID" value="TLQ47167.1"/>
    <property type="molecule type" value="Genomic_DNA"/>
</dbReference>
<accession>A0A5R9EDC0</accession>
<feature type="transmembrane region" description="Helical" evidence="1">
    <location>
        <begin position="52"/>
        <end position="73"/>
    </location>
</feature>
<gene>
    <name evidence="2" type="ORF">FEF34_33145</name>
</gene>
<keyword evidence="3" id="KW-1185">Reference proteome</keyword>
<dbReference type="RefSeq" id="WP_138056452.1">
    <property type="nucleotide sequence ID" value="NZ_VAWE01000001.1"/>
</dbReference>
<organism evidence="2 3">
    <name type="scientific">Streptomyces marianii</name>
    <dbReference type="NCBI Taxonomy" id="1817406"/>
    <lineage>
        <taxon>Bacteria</taxon>
        <taxon>Bacillati</taxon>
        <taxon>Actinomycetota</taxon>
        <taxon>Actinomycetes</taxon>
        <taxon>Kitasatosporales</taxon>
        <taxon>Streptomycetaceae</taxon>
        <taxon>Streptomyces</taxon>
    </lineage>
</organism>
<dbReference type="Proteomes" id="UP000305921">
    <property type="component" value="Unassembled WGS sequence"/>
</dbReference>
<dbReference type="OrthoDB" id="9977908at2"/>
<proteinExistence type="predicted"/>
<reference evidence="2 3" key="1">
    <citation type="submission" date="2019-05" db="EMBL/GenBank/DDBJ databases">
        <title>Streptomyces marianii sp. nov., a novel marine actinomycete from southern coast of India.</title>
        <authorList>
            <person name="Iniyan A.M."/>
            <person name="Wink J."/>
            <person name="Ramprasad E."/>
            <person name="Ramana C.V."/>
            <person name="Bunk B."/>
            <person name="Sproer C."/>
            <person name="Joseph F.-J.R.S."/>
            <person name="Vincent S.G.P."/>
        </authorList>
    </citation>
    <scope>NUCLEOTIDE SEQUENCE [LARGE SCALE GENOMIC DNA]</scope>
    <source>
        <strain evidence="2 3">ICN19</strain>
    </source>
</reference>
<dbReference type="AlphaFoldDB" id="A0A5R9EDC0"/>
<evidence type="ECO:0000256" key="1">
    <source>
        <dbReference type="SAM" id="Phobius"/>
    </source>
</evidence>
<keyword evidence="1" id="KW-1133">Transmembrane helix</keyword>
<keyword evidence="1" id="KW-0812">Transmembrane</keyword>
<name>A0A5R9EDC0_9ACTN</name>
<keyword evidence="1" id="KW-0472">Membrane</keyword>
<evidence type="ECO:0000313" key="2">
    <source>
        <dbReference type="EMBL" id="TLQ47167.1"/>
    </source>
</evidence>
<evidence type="ECO:0000313" key="3">
    <source>
        <dbReference type="Proteomes" id="UP000305921"/>
    </source>
</evidence>
<comment type="caution">
    <text evidence="2">The sequence shown here is derived from an EMBL/GenBank/DDBJ whole genome shotgun (WGS) entry which is preliminary data.</text>
</comment>